<feature type="compositionally biased region" description="Basic and acidic residues" evidence="1">
    <location>
        <begin position="416"/>
        <end position="428"/>
    </location>
</feature>
<evidence type="ECO:0000256" key="1">
    <source>
        <dbReference type="SAM" id="MobiDB-lite"/>
    </source>
</evidence>
<evidence type="ECO:0000313" key="2">
    <source>
        <dbReference type="Proteomes" id="UP000036681"/>
    </source>
</evidence>
<feature type="compositionally biased region" description="Basic and acidic residues" evidence="1">
    <location>
        <begin position="142"/>
        <end position="152"/>
    </location>
</feature>
<feature type="compositionally biased region" description="Polar residues" evidence="1">
    <location>
        <begin position="359"/>
        <end position="369"/>
    </location>
</feature>
<proteinExistence type="predicted"/>
<feature type="region of interest" description="Disordered" evidence="1">
    <location>
        <begin position="18"/>
        <end position="103"/>
    </location>
</feature>
<feature type="compositionally biased region" description="Basic and acidic residues" evidence="1">
    <location>
        <begin position="481"/>
        <end position="497"/>
    </location>
</feature>
<protein>
    <submittedName>
        <fullName evidence="3">E3 ubiquitin-protein ligase TRIP12</fullName>
    </submittedName>
</protein>
<feature type="compositionally biased region" description="Basic and acidic residues" evidence="1">
    <location>
        <begin position="553"/>
        <end position="571"/>
    </location>
</feature>
<feature type="compositionally biased region" description="Basic residues" evidence="1">
    <location>
        <begin position="520"/>
        <end position="539"/>
    </location>
</feature>
<feature type="compositionally biased region" description="Basic and acidic residues" evidence="1">
    <location>
        <begin position="258"/>
        <end position="268"/>
    </location>
</feature>
<feature type="compositionally biased region" description="Basic residues" evidence="1">
    <location>
        <begin position="377"/>
        <end position="388"/>
    </location>
</feature>
<accession>A0A0M3IPT6</accession>
<feature type="compositionally biased region" description="Basic residues" evidence="1">
    <location>
        <begin position="461"/>
        <end position="472"/>
    </location>
</feature>
<feature type="region of interest" description="Disordered" evidence="1">
    <location>
        <begin position="120"/>
        <end position="682"/>
    </location>
</feature>
<feature type="compositionally biased region" description="Polar residues" evidence="1">
    <location>
        <begin position="22"/>
        <end position="43"/>
    </location>
</feature>
<feature type="compositionally biased region" description="Basic residues" evidence="1">
    <location>
        <begin position="665"/>
        <end position="674"/>
    </location>
</feature>
<feature type="compositionally biased region" description="Basic and acidic residues" evidence="1">
    <location>
        <begin position="328"/>
        <end position="341"/>
    </location>
</feature>
<feature type="compositionally biased region" description="Basic and acidic residues" evidence="1">
    <location>
        <begin position="632"/>
        <end position="657"/>
    </location>
</feature>
<sequence length="738" mass="82217">MSIFEQLKLLSGIFLQRDKTASKSPMKNNKSHDLIQNATNKTAKYNDEQGAKTRPWKIARSDVSLKNTKKAMNMAPSLASSGMASQRSLSESSKGSRSSRISDESKKLLAVLDEIAPISQESANAPLKHKDSSQGLPPPKESSLKHSDKQQKLLDVNAITDASESQRTCLMTSTKNPLNPDVQKNRSDVSSKDAKNLHSKSCKSLTIKDTKQNAVSSFPKPADHSNEPPQGDLSSGKARRPNGRSSPKESQQVIQRVLRKDHAEKITGKLDGSNSAQPPRDTSDSSITTAHTKTHCSKVSLSLKHTEKSHSISSIERVSNSSKSARHSKTDLLLRNKEKLVNGESPNNKRVPKNHSSRNDLSTKWTAQSSDRDSKKNAGHPKKYRSRKNAFTINKGQHEKRKSSKGNADSTARQLQMERCKKGMKQHDSSSSLRTTGHLGKQIPQNELLEKNREQSLGGKSSKRMMPTKRHKQVDLSANHASKDNDSYSSKKVDSSKRHLQKNSSEKHERQHGSSFSSRVAKHSKKHNLQKNARIKHIGHRDSNASSRSTGSLKEHSSKEDQASKRAKESDSGGSSRSAKHSQKHHSRKNLSGKTAKQHRRNGSSETAKYSKKHSSQKYPIGKLDQPSGKIDSLKNVEDLKETNSERKIPIKAERQTDSSNSSKKIAHSKRSHSQKYVSGSEEIEKIGKENFIKYIKYPRNHRAMKNSSERVKQQHSSKSKKGSKAGIRQNRFAFVFQ</sequence>
<feature type="compositionally biased region" description="Basic residues" evidence="1">
    <location>
        <begin position="714"/>
        <end position="724"/>
    </location>
</feature>
<dbReference type="Proteomes" id="UP000036681">
    <property type="component" value="Unplaced"/>
</dbReference>
<reference evidence="3" key="1">
    <citation type="submission" date="2017-02" db="UniProtKB">
        <authorList>
            <consortium name="WormBaseParasite"/>
        </authorList>
    </citation>
    <scope>IDENTIFICATION</scope>
</reference>
<feature type="compositionally biased region" description="Polar residues" evidence="1">
    <location>
        <begin position="405"/>
        <end position="414"/>
    </location>
</feature>
<dbReference type="AlphaFoldDB" id="A0A0M3IPT6"/>
<feature type="compositionally biased region" description="Polar residues" evidence="1">
    <location>
        <begin position="243"/>
        <end position="254"/>
    </location>
</feature>
<feature type="compositionally biased region" description="Basic and acidic residues" evidence="1">
    <location>
        <begin position="183"/>
        <end position="196"/>
    </location>
</feature>
<name>A0A0M3IPT6_ASCLU</name>
<keyword evidence="2" id="KW-1185">Reference proteome</keyword>
<dbReference type="WBParaSite" id="ALUE_0002076401-mRNA-1">
    <property type="protein sequence ID" value="ALUE_0002076401-mRNA-1"/>
    <property type="gene ID" value="ALUE_0002076401"/>
</dbReference>
<feature type="compositionally biased region" description="Low complexity" evidence="1">
    <location>
        <begin position="85"/>
        <end position="99"/>
    </location>
</feature>
<evidence type="ECO:0000313" key="3">
    <source>
        <dbReference type="WBParaSite" id="ALUE_0002076401-mRNA-1"/>
    </source>
</evidence>
<feature type="region of interest" description="Disordered" evidence="1">
    <location>
        <begin position="699"/>
        <end position="738"/>
    </location>
</feature>
<feature type="compositionally biased region" description="Low complexity" evidence="1">
    <location>
        <begin position="311"/>
        <end position="323"/>
    </location>
</feature>
<organism evidence="2 3">
    <name type="scientific">Ascaris lumbricoides</name>
    <name type="common">Giant roundworm</name>
    <dbReference type="NCBI Taxonomy" id="6252"/>
    <lineage>
        <taxon>Eukaryota</taxon>
        <taxon>Metazoa</taxon>
        <taxon>Ecdysozoa</taxon>
        <taxon>Nematoda</taxon>
        <taxon>Chromadorea</taxon>
        <taxon>Rhabditida</taxon>
        <taxon>Spirurina</taxon>
        <taxon>Ascaridomorpha</taxon>
        <taxon>Ascaridoidea</taxon>
        <taxon>Ascarididae</taxon>
        <taxon>Ascaris</taxon>
    </lineage>
</organism>
<feature type="compositionally biased region" description="Basic residues" evidence="1">
    <location>
        <begin position="578"/>
        <end position="602"/>
    </location>
</feature>
<feature type="compositionally biased region" description="Polar residues" evidence="1">
    <location>
        <begin position="160"/>
        <end position="177"/>
    </location>
</feature>